<dbReference type="Proteomes" id="UP000298596">
    <property type="component" value="Plasmid p1"/>
</dbReference>
<geneLocation type="plasmid" evidence="1">
    <name>p1</name>
</geneLocation>
<accession>A0A4D8Q1A1</accession>
<keyword evidence="1" id="KW-0614">Plasmid</keyword>
<dbReference type="AlphaFoldDB" id="A0A4D8Q1A1"/>
<organism evidence="1 2">
    <name type="scientific">Azospirillum brasilense</name>
    <dbReference type="NCBI Taxonomy" id="192"/>
    <lineage>
        <taxon>Bacteria</taxon>
        <taxon>Pseudomonadati</taxon>
        <taxon>Pseudomonadota</taxon>
        <taxon>Alphaproteobacteria</taxon>
        <taxon>Rhodospirillales</taxon>
        <taxon>Azospirillaceae</taxon>
        <taxon>Azospirillum</taxon>
    </lineage>
</organism>
<protein>
    <submittedName>
        <fullName evidence="1">Uncharacterized protein</fullName>
    </submittedName>
</protein>
<dbReference type="EMBL" id="CP032331">
    <property type="protein sequence ID" value="QCO03431.1"/>
    <property type="molecule type" value="Genomic_DNA"/>
</dbReference>
<sequence length="156" mass="17184">MSQRFRSPVSGILLPIWDKLADTGEPKVYRLQTDDGTRLLGRVVPAVQIRQVLAKLGASYGKPWSPKEVIETVLAGHDLQLANGWRVVRAKVNGETRIELKGPSWGDYYQDLKKVGVIQEMISGTTRFFVPHGGPGVMAKVIQYRPVVDGGVSMKG</sequence>
<gene>
    <name evidence="1" type="ORF">D3867_15265</name>
</gene>
<reference evidence="1 2" key="1">
    <citation type="submission" date="2018-09" db="EMBL/GenBank/DDBJ databases">
        <title>Whole genome based analysis of evolution and adaptive divergence in Indian and Brazilian strains of Azospirillum brasilense.</title>
        <authorList>
            <person name="Singh C."/>
            <person name="Tripathi A.K."/>
        </authorList>
    </citation>
    <scope>NUCLEOTIDE SEQUENCE [LARGE SCALE GENOMIC DNA]</scope>
    <source>
        <strain evidence="1 2">MTCC4036</strain>
        <plasmid evidence="1 2">p1</plasmid>
    </source>
</reference>
<proteinExistence type="predicted"/>
<name>A0A4D8Q1A1_AZOBR</name>
<evidence type="ECO:0000313" key="2">
    <source>
        <dbReference type="Proteomes" id="UP000298596"/>
    </source>
</evidence>
<evidence type="ECO:0000313" key="1">
    <source>
        <dbReference type="EMBL" id="QCO03431.1"/>
    </source>
</evidence>